<dbReference type="GO" id="GO:0016811">
    <property type="term" value="F:hydrolase activity, acting on carbon-nitrogen (but not peptide) bonds, in linear amides"/>
    <property type="evidence" value="ECO:0007669"/>
    <property type="project" value="TreeGrafter"/>
</dbReference>
<dbReference type="EMBL" id="UINC01060354">
    <property type="protein sequence ID" value="SVB84772.1"/>
    <property type="molecule type" value="Genomic_DNA"/>
</dbReference>
<dbReference type="InterPro" id="IPR036526">
    <property type="entry name" value="C-N_Hydrolase_sf"/>
</dbReference>
<evidence type="ECO:0000259" key="2">
    <source>
        <dbReference type="PROSITE" id="PS50263"/>
    </source>
</evidence>
<evidence type="ECO:0000313" key="3">
    <source>
        <dbReference type="EMBL" id="SVB84772.1"/>
    </source>
</evidence>
<dbReference type="PANTHER" id="PTHR43674">
    <property type="entry name" value="NITRILASE C965.09-RELATED"/>
    <property type="match status" value="1"/>
</dbReference>
<gene>
    <name evidence="3" type="ORF">METZ01_LOCUS237626</name>
</gene>
<organism evidence="3">
    <name type="scientific">marine metagenome</name>
    <dbReference type="NCBI Taxonomy" id="408172"/>
    <lineage>
        <taxon>unclassified sequences</taxon>
        <taxon>metagenomes</taxon>
        <taxon>ecological metagenomes</taxon>
    </lineage>
</organism>
<proteinExistence type="predicted"/>
<dbReference type="AlphaFoldDB" id="A0A382HC70"/>
<dbReference type="InterPro" id="IPR050345">
    <property type="entry name" value="Aliph_Amidase/BUP"/>
</dbReference>
<name>A0A382HC70_9ZZZZ</name>
<protein>
    <recommendedName>
        <fullName evidence="2">CN hydrolase domain-containing protein</fullName>
    </recommendedName>
</protein>
<dbReference type="Gene3D" id="3.60.110.10">
    <property type="entry name" value="Carbon-nitrogen hydrolase"/>
    <property type="match status" value="1"/>
</dbReference>
<feature type="non-terminal residue" evidence="3">
    <location>
        <position position="234"/>
    </location>
</feature>
<accession>A0A382HC70</accession>
<dbReference type="SUPFAM" id="SSF56317">
    <property type="entry name" value="Carbon-nitrogen hydrolase"/>
    <property type="match status" value="1"/>
</dbReference>
<dbReference type="InterPro" id="IPR003010">
    <property type="entry name" value="C-N_Hydrolase"/>
</dbReference>
<dbReference type="PANTHER" id="PTHR43674:SF2">
    <property type="entry name" value="BETA-UREIDOPROPIONASE"/>
    <property type="match status" value="1"/>
</dbReference>
<evidence type="ECO:0000256" key="1">
    <source>
        <dbReference type="ARBA" id="ARBA00022801"/>
    </source>
</evidence>
<dbReference type="Pfam" id="PF00795">
    <property type="entry name" value="CN_hydrolase"/>
    <property type="match status" value="1"/>
</dbReference>
<feature type="domain" description="CN hydrolase" evidence="2">
    <location>
        <begin position="39"/>
        <end position="234"/>
    </location>
</feature>
<reference evidence="3" key="1">
    <citation type="submission" date="2018-05" db="EMBL/GenBank/DDBJ databases">
        <authorList>
            <person name="Lanie J.A."/>
            <person name="Ng W.-L."/>
            <person name="Kazmierczak K.M."/>
            <person name="Andrzejewski T.M."/>
            <person name="Davidsen T.M."/>
            <person name="Wayne K.J."/>
            <person name="Tettelin H."/>
            <person name="Glass J.I."/>
            <person name="Rusch D."/>
            <person name="Podicherti R."/>
            <person name="Tsui H.-C.T."/>
            <person name="Winkler M.E."/>
        </authorList>
    </citation>
    <scope>NUCLEOTIDE SEQUENCE</scope>
</reference>
<dbReference type="PROSITE" id="PS50263">
    <property type="entry name" value="CN_HYDROLASE"/>
    <property type="match status" value="1"/>
</dbReference>
<keyword evidence="1" id="KW-0378">Hydrolase</keyword>
<sequence length="234" mass="26038">MTWSSRSQTRTLEVNINSLCNCFPVPNNNPRIPVMQLQYSAVGIQNQSTMATSRADYMKDLERLAKSIGFAVWNCSLDLPVRLVAISEGGIGGWALGGGEEHLRIYQNIVPEIDGPESQFLGDIAREMNTYIVAQMVCKDPEFIENKIFNIAFIIDPNGDIIHKHYKTAFYQYEPNVAPSDIWEHYLEQYGNDPIALHEAIWPVAKTEIGNIGTLICAEGSFPEAARGLAMNGA</sequence>